<evidence type="ECO:0000256" key="4">
    <source>
        <dbReference type="ARBA" id="ARBA00022553"/>
    </source>
</evidence>
<sequence length="616" mass="70847">MEHPKKSQSCELYPSKKEIHNYHGVVHSVISYGKEDDQQLNGTLSLIQESEKVVIEWRPNDVSIDTECQEDTEWALVNTNTRTRTSSGSVDGALSKLHVNIMLNDVKTIKVSNKKNKLTFTLKDNKQKVFFFHFGNVNQFFEELRTTVTLKRSHHDSNLYFVHDKNAIVQSFSDLTLVDRGGDTVWNLVGDLKRRPYETTLSTFSKLTELLLYRNPEARPEGAMVEILSSLSSTDGCPEVDDSYHFICPVLGPRKLEPRGIPLSQDHWETAKDTEGKIINPDHIKQIIFKGGITPSLRPELWKYLLCLYPWNSTKKEREDILNEKTEEYKRMRAQWSTMSADQESRFTFFRDKKSLVEKDVNRTDRTMPFYAGANNPNLELLSDILMTYIMYNFDLGYVQGMSDLLSPILAVLGNEVEAFWCFVGFMNIMYHNFDEDQSGMKKQLSQLHTLLTAVAPDLATYLDSHDSGSMCFCFRWLLVWFKREFPLEDVNVLWEVLWTGLPCTNFHLLICVAILEKEKNKLMSAGNGLSEVLKHVNDLSYNMDLNDILMRATGIYNQLDQSSNLTASTQRVLGLAHDLISVQQSQSEPEEIVGEEKIDVSMENGYEKSIEYNYF</sequence>
<dbReference type="FunFam" id="1.10.8.270:FF:000005">
    <property type="entry name" value="TBC1 domain family member 15"/>
    <property type="match status" value="1"/>
</dbReference>
<dbReference type="GO" id="GO:0005096">
    <property type="term" value="F:GTPase activator activity"/>
    <property type="evidence" value="ECO:0007669"/>
    <property type="project" value="UniProtKB-KW"/>
</dbReference>
<reference evidence="11" key="1">
    <citation type="submission" date="2022-01" db="EMBL/GenBank/DDBJ databases">
        <authorList>
            <person name="King R."/>
        </authorList>
    </citation>
    <scope>NUCLEOTIDE SEQUENCE</scope>
</reference>
<evidence type="ECO:0000256" key="1">
    <source>
        <dbReference type="ARBA" id="ARBA00004496"/>
    </source>
</evidence>
<dbReference type="GO" id="GO:0005737">
    <property type="term" value="C:cytoplasm"/>
    <property type="evidence" value="ECO:0007669"/>
    <property type="project" value="UniProtKB-SubCell"/>
</dbReference>
<dbReference type="EMBL" id="OV725083">
    <property type="protein sequence ID" value="CAH1407419.1"/>
    <property type="molecule type" value="Genomic_DNA"/>
</dbReference>
<comment type="subunit">
    <text evidence="7">Interacts with non-phosphorylated form of RAB8A; phosphorylation of RAB8A at 'Thr-72' disrupts this interaction. Interacts with ARMC12.</text>
</comment>
<proteinExistence type="predicted"/>
<dbReference type="Pfam" id="PF00566">
    <property type="entry name" value="RabGAP-TBC"/>
    <property type="match status" value="1"/>
</dbReference>
<dbReference type="InterPro" id="IPR021935">
    <property type="entry name" value="SGSM1/2_RBD"/>
</dbReference>
<evidence type="ECO:0000256" key="5">
    <source>
        <dbReference type="ARBA" id="ARBA00022990"/>
    </source>
</evidence>
<evidence type="ECO:0000256" key="9">
    <source>
        <dbReference type="ARBA" id="ARBA00082539"/>
    </source>
</evidence>
<dbReference type="PANTHER" id="PTHR22957:SF645">
    <property type="entry name" value="LD27216P"/>
    <property type="match status" value="1"/>
</dbReference>
<dbReference type="SUPFAM" id="SSF47923">
    <property type="entry name" value="Ypt/Rab-GAP domain of gyp1p"/>
    <property type="match status" value="2"/>
</dbReference>
<dbReference type="Gene3D" id="1.10.472.80">
    <property type="entry name" value="Ypt/Rab-GAP domain of gyp1p, domain 3"/>
    <property type="match status" value="1"/>
</dbReference>
<comment type="function">
    <text evidence="6">Acts as a GTPase activating protein for RAB7A. Does not act on RAB4, RAB5 or RAB6.</text>
</comment>
<protein>
    <recommendedName>
        <fullName evidence="8">TBC1 domain family member 15</fullName>
    </recommendedName>
    <alternativeName>
        <fullName evidence="9">GTPase-activating protein RAB7</fullName>
    </alternativeName>
</protein>
<name>A0A9P0HSM1_NEZVI</name>
<keyword evidence="3" id="KW-0963">Cytoplasm</keyword>
<evidence type="ECO:0000256" key="3">
    <source>
        <dbReference type="ARBA" id="ARBA00022490"/>
    </source>
</evidence>
<evidence type="ECO:0000256" key="6">
    <source>
        <dbReference type="ARBA" id="ARBA00055283"/>
    </source>
</evidence>
<comment type="subcellular location">
    <subcellularLocation>
        <location evidence="1">Cytoplasm</location>
    </subcellularLocation>
</comment>
<dbReference type="SMART" id="SM00164">
    <property type="entry name" value="TBC"/>
    <property type="match status" value="1"/>
</dbReference>
<keyword evidence="12" id="KW-1185">Reference proteome</keyword>
<dbReference type="PANTHER" id="PTHR22957">
    <property type="entry name" value="TBC1 DOMAIN FAMILY MEMBER GTPASE-ACTIVATING PROTEIN"/>
    <property type="match status" value="1"/>
</dbReference>
<feature type="domain" description="Rab-GAP TBC" evidence="10">
    <location>
        <begin position="292"/>
        <end position="502"/>
    </location>
</feature>
<dbReference type="Pfam" id="PF12068">
    <property type="entry name" value="PH_RBD"/>
    <property type="match status" value="1"/>
</dbReference>
<keyword evidence="5" id="KW-0007">Acetylation</keyword>
<dbReference type="Gene3D" id="1.10.8.270">
    <property type="entry name" value="putative rabgap domain of human tbc1 domain family member 14 like domains"/>
    <property type="match status" value="1"/>
</dbReference>
<evidence type="ECO:0000256" key="7">
    <source>
        <dbReference type="ARBA" id="ARBA00065268"/>
    </source>
</evidence>
<dbReference type="InterPro" id="IPR035969">
    <property type="entry name" value="Rab-GAP_TBC_sf"/>
</dbReference>
<evidence type="ECO:0000313" key="11">
    <source>
        <dbReference type="EMBL" id="CAH1407419.1"/>
    </source>
</evidence>
<gene>
    <name evidence="11" type="ORF">NEZAVI_LOCUS15136</name>
</gene>
<dbReference type="Gene3D" id="2.30.29.230">
    <property type="match status" value="1"/>
</dbReference>
<evidence type="ECO:0000259" key="10">
    <source>
        <dbReference type="PROSITE" id="PS50086"/>
    </source>
</evidence>
<dbReference type="AlphaFoldDB" id="A0A9P0HSM1"/>
<dbReference type="Proteomes" id="UP001152798">
    <property type="component" value="Chromosome 7"/>
</dbReference>
<evidence type="ECO:0000313" key="12">
    <source>
        <dbReference type="Proteomes" id="UP001152798"/>
    </source>
</evidence>
<organism evidence="11 12">
    <name type="scientific">Nezara viridula</name>
    <name type="common">Southern green stink bug</name>
    <name type="synonym">Cimex viridulus</name>
    <dbReference type="NCBI Taxonomy" id="85310"/>
    <lineage>
        <taxon>Eukaryota</taxon>
        <taxon>Metazoa</taxon>
        <taxon>Ecdysozoa</taxon>
        <taxon>Arthropoda</taxon>
        <taxon>Hexapoda</taxon>
        <taxon>Insecta</taxon>
        <taxon>Pterygota</taxon>
        <taxon>Neoptera</taxon>
        <taxon>Paraneoptera</taxon>
        <taxon>Hemiptera</taxon>
        <taxon>Heteroptera</taxon>
        <taxon>Panheteroptera</taxon>
        <taxon>Pentatomomorpha</taxon>
        <taxon>Pentatomoidea</taxon>
        <taxon>Pentatomidae</taxon>
        <taxon>Pentatominae</taxon>
        <taxon>Nezara</taxon>
    </lineage>
</organism>
<evidence type="ECO:0000256" key="8">
    <source>
        <dbReference type="ARBA" id="ARBA00067480"/>
    </source>
</evidence>
<dbReference type="PROSITE" id="PS50086">
    <property type="entry name" value="TBC_RABGAP"/>
    <property type="match status" value="1"/>
</dbReference>
<keyword evidence="4" id="KW-0597">Phosphoprotein</keyword>
<dbReference type="OrthoDB" id="10264062at2759"/>
<dbReference type="InterPro" id="IPR000195">
    <property type="entry name" value="Rab-GAP-TBC_dom"/>
</dbReference>
<evidence type="ECO:0000256" key="2">
    <source>
        <dbReference type="ARBA" id="ARBA00022468"/>
    </source>
</evidence>
<accession>A0A9P0HSM1</accession>
<dbReference type="FunFam" id="1.10.472.80:FF:000005">
    <property type="entry name" value="TBC1 domain family member 15"/>
    <property type="match status" value="1"/>
</dbReference>
<keyword evidence="2" id="KW-0343">GTPase activation</keyword>